<evidence type="ECO:0000313" key="1">
    <source>
        <dbReference type="EMBL" id="MST61855.1"/>
    </source>
</evidence>
<dbReference type="EMBL" id="VUNE01000001">
    <property type="protein sequence ID" value="MST61855.1"/>
    <property type="molecule type" value="Genomic_DNA"/>
</dbReference>
<reference evidence="1 2" key="1">
    <citation type="submission" date="2019-08" db="EMBL/GenBank/DDBJ databases">
        <title>In-depth cultivation of the pig gut microbiome towards novel bacterial diversity and tailored functional studies.</title>
        <authorList>
            <person name="Wylensek D."/>
            <person name="Hitch T.C.A."/>
            <person name="Clavel T."/>
        </authorList>
    </citation>
    <scope>NUCLEOTIDE SEQUENCE [LARGE SCALE GENOMIC DNA]</scope>
    <source>
        <strain evidence="1 2">WCA-SAB-591-4A-A</strain>
    </source>
</reference>
<proteinExistence type="predicted"/>
<dbReference type="RefSeq" id="WP_154537230.1">
    <property type="nucleotide sequence ID" value="NZ_VUNE01000001.1"/>
</dbReference>
<organism evidence="1 2">
    <name type="scientific">Peptostreptococcus porci</name>
    <dbReference type="NCBI Taxonomy" id="2652282"/>
    <lineage>
        <taxon>Bacteria</taxon>
        <taxon>Bacillati</taxon>
        <taxon>Bacillota</taxon>
        <taxon>Clostridia</taxon>
        <taxon>Peptostreptococcales</taxon>
        <taxon>Peptostreptococcaceae</taxon>
        <taxon>Peptostreptococcus</taxon>
    </lineage>
</organism>
<name>A0A6N7WYA9_9FIRM</name>
<dbReference type="AlphaFoldDB" id="A0A6N7WYA9"/>
<comment type="caution">
    <text evidence="1">The sequence shown here is derived from an EMBL/GenBank/DDBJ whole genome shotgun (WGS) entry which is preliminary data.</text>
</comment>
<dbReference type="Proteomes" id="UP000440713">
    <property type="component" value="Unassembled WGS sequence"/>
</dbReference>
<gene>
    <name evidence="1" type="ORF">FYJ71_02560</name>
</gene>
<keyword evidence="2" id="KW-1185">Reference proteome</keyword>
<protein>
    <submittedName>
        <fullName evidence="1">Uncharacterized protein</fullName>
    </submittedName>
</protein>
<sequence>MLKNNEKIIFEMKSGYSLLGLEGYDLSGKCLQITNLGNIFISKVDYLEDNEVDYIGYSFENQQTRLGAEIDRESVNIIAESLNFKMIRENFEMDLKLDLIMVLDLEEIISISSELENNIFEYKNNAIILNNEKRAIVGNIEHNADKVIFFNINFRFEFTFTDIEYYLPKNDIIYFKGYFYSVHRKDIITKILLLGNGIESKFPNDIFSIVDNNKKIGVLPTEDVVSYCKLSGLIASIGYVDAPALIIRHSDMIVIYDFVSKNELKFCEMSSLMMLGSEGGKYILYDGSDFFSIAIDLQDLKKIGLDRLGKIKSKYLGFTKRFMPVVVKIDENKILIKSSSDDEGENEIFNIKKSEISNISVKETNIAGENYVEAEIRFGDKIIKINLMREFVMEISTEVFSDYQNSIINAIPRKEVYDNWTKSVCDMVVYNFFGHIYDLKRRYSHITESSSLQDMINFTNDLYDDIHFQIENVDFSAVSMFDILFNNEKKYFTSNEFSYDITIMENLERVFYDIRNDIKIDLIDISSCLENINHFILPEKLRESTVNRINEGQSYQLAYFSRMGLSKLNHLIYNLLPSYVSRIVSNIFRIYDAMYDNYSVLSDEELKNEIVDRIRNAYIFKQYIIDADSNVIRNDIIEDLYSIAKFSSMKIDSEFYYSGGYR</sequence>
<accession>A0A6N7WYA9</accession>
<evidence type="ECO:0000313" key="2">
    <source>
        <dbReference type="Proteomes" id="UP000440713"/>
    </source>
</evidence>